<evidence type="ECO:0000313" key="2">
    <source>
        <dbReference type="RefSeq" id="XP_064073741.1"/>
    </source>
</evidence>
<reference evidence="2" key="1">
    <citation type="submission" date="2025-08" db="UniProtKB">
        <authorList>
            <consortium name="RefSeq"/>
        </authorList>
    </citation>
    <scope>IDENTIFICATION</scope>
    <source>
        <tissue evidence="2">Whole body</tissue>
    </source>
</reference>
<organism evidence="1 2">
    <name type="scientific">Vanessa tameamea</name>
    <name type="common">Kamehameha butterfly</name>
    <dbReference type="NCBI Taxonomy" id="334116"/>
    <lineage>
        <taxon>Eukaryota</taxon>
        <taxon>Metazoa</taxon>
        <taxon>Ecdysozoa</taxon>
        <taxon>Arthropoda</taxon>
        <taxon>Hexapoda</taxon>
        <taxon>Insecta</taxon>
        <taxon>Pterygota</taxon>
        <taxon>Neoptera</taxon>
        <taxon>Endopterygota</taxon>
        <taxon>Lepidoptera</taxon>
        <taxon>Glossata</taxon>
        <taxon>Ditrysia</taxon>
        <taxon>Papilionoidea</taxon>
        <taxon>Nymphalidae</taxon>
        <taxon>Nymphalinae</taxon>
        <taxon>Vanessa</taxon>
    </lineage>
</organism>
<keyword evidence="1" id="KW-1185">Reference proteome</keyword>
<name>A0ABM4AR18_VANTA</name>
<protein>
    <submittedName>
        <fullName evidence="2">Uncharacterized protein LOC135193770</fullName>
    </submittedName>
</protein>
<dbReference type="Proteomes" id="UP001652626">
    <property type="component" value="Chromosome 18"/>
</dbReference>
<evidence type="ECO:0000313" key="1">
    <source>
        <dbReference type="Proteomes" id="UP001652626"/>
    </source>
</evidence>
<accession>A0ABM4AR18</accession>
<sequence>MPKLNENYYLRKYYLKNEQVPTQSVMKEKMTPMLANVYFKSMSPKLKVFAGLEPLMKGGGSDWYIPPADLLQGRLVMKPIHRKFLSKLNFSGIDYFGERILKEHREKMEEEKQNALLENDRSWKEMIGRSCCQYWDDISKEQSKENTSKIQQAFHEFTILYSTSITKIEAILSNAATKEIERVKEEAFNKMAFQYETLLKQQATMLYDRYTNKLLKEKTKQKEQFISAIENSKTEMGIKLHDINVEKHVAIEKLRIILECQNLACQVYVALKEREECKKEIELAKHEHKKKIKEFSAIMKMQELEISLAKDKEMRRKEFIQVWQKKVCHVVKRFQEFVKYCLNTLPEQADFFINMEKLMLLQLSETLDNPSVESIFIPEEETFKTPVPKPHPFYLFCDKGYKPKIEDNLCPKHCTSSASQLPVIVVNKKCIYSACDNFYNFAEKVQQLIESRHDEDLIDDHDYKFDIPIKSTSSDQLRALKLESSLMQLLQKEFPNPRDVQTECCVCKIPTCYCDSPVKKSPHRAVEESNEIVIWQRKDFRPKIIPRSIELEHEREPKWESYLQYMLPKKCQCAKRIKKGLKEHLPAYMRNMSTYNAPDLPNYETCTLDKLKELVKRSRGRRPPKVETVSTESKSKDVSTQYSDQEFEFMCTCFSDEESDKVLQNLIKESMLYKKNEFKFVDGSVSSMQLQRSISSFVQDRAHSLRRLLDNAPELEEIFIKENCNFYD</sequence>
<dbReference type="GeneID" id="135193770"/>
<gene>
    <name evidence="2" type="primary">LOC135193770</name>
</gene>
<proteinExistence type="predicted"/>
<dbReference type="RefSeq" id="XP_064073741.1">
    <property type="nucleotide sequence ID" value="XM_064217671.1"/>
</dbReference>